<accession>A0A381ZFG1</accession>
<evidence type="ECO:0000313" key="1">
    <source>
        <dbReference type="EMBL" id="SVA88016.1"/>
    </source>
</evidence>
<proteinExistence type="predicted"/>
<reference evidence="1" key="1">
    <citation type="submission" date="2018-05" db="EMBL/GenBank/DDBJ databases">
        <authorList>
            <person name="Lanie J.A."/>
            <person name="Ng W.-L."/>
            <person name="Kazmierczak K.M."/>
            <person name="Andrzejewski T.M."/>
            <person name="Davidsen T.M."/>
            <person name="Wayne K.J."/>
            <person name="Tettelin H."/>
            <person name="Glass J.I."/>
            <person name="Rusch D."/>
            <person name="Podicherti R."/>
            <person name="Tsui H.-C.T."/>
            <person name="Winkler M.E."/>
        </authorList>
    </citation>
    <scope>NUCLEOTIDE SEQUENCE</scope>
</reference>
<dbReference type="EMBL" id="UINC01021126">
    <property type="protein sequence ID" value="SVA88016.1"/>
    <property type="molecule type" value="Genomic_DNA"/>
</dbReference>
<dbReference type="AlphaFoldDB" id="A0A381ZFG1"/>
<gene>
    <name evidence="1" type="ORF">METZ01_LOCUS140870</name>
</gene>
<protein>
    <submittedName>
        <fullName evidence="1">Uncharacterized protein</fullName>
    </submittedName>
</protein>
<name>A0A381ZFG1_9ZZZZ</name>
<sequence length="27" mass="3213">MIYSPQMQSVFIWLTPKQIDAVKYPDL</sequence>
<organism evidence="1">
    <name type="scientific">marine metagenome</name>
    <dbReference type="NCBI Taxonomy" id="408172"/>
    <lineage>
        <taxon>unclassified sequences</taxon>
        <taxon>metagenomes</taxon>
        <taxon>ecological metagenomes</taxon>
    </lineage>
</organism>